<gene>
    <name evidence="1" type="ORF">AVEN_135218_1</name>
</gene>
<keyword evidence="2" id="KW-1185">Reference proteome</keyword>
<dbReference type="Proteomes" id="UP000499080">
    <property type="component" value="Unassembled WGS sequence"/>
</dbReference>
<protein>
    <submittedName>
        <fullName evidence="1">Uncharacterized protein</fullName>
    </submittedName>
</protein>
<comment type="caution">
    <text evidence="1">The sequence shown here is derived from an EMBL/GenBank/DDBJ whole genome shotgun (WGS) entry which is preliminary data.</text>
</comment>
<reference evidence="1 2" key="1">
    <citation type="journal article" date="2019" name="Sci. Rep.">
        <title>Orb-weaving spider Araneus ventricosus genome elucidates the spidroin gene catalogue.</title>
        <authorList>
            <person name="Kono N."/>
            <person name="Nakamura H."/>
            <person name="Ohtoshi R."/>
            <person name="Moran D.A.P."/>
            <person name="Shinohara A."/>
            <person name="Yoshida Y."/>
            <person name="Fujiwara M."/>
            <person name="Mori M."/>
            <person name="Tomita M."/>
            <person name="Arakawa K."/>
        </authorList>
    </citation>
    <scope>NUCLEOTIDE SEQUENCE [LARGE SCALE GENOMIC DNA]</scope>
</reference>
<accession>A0A4Y2LWM3</accession>
<evidence type="ECO:0000313" key="1">
    <source>
        <dbReference type="EMBL" id="GBN19228.1"/>
    </source>
</evidence>
<dbReference type="OrthoDB" id="5920534at2759"/>
<proteinExistence type="predicted"/>
<sequence>MSNTEALQWAAQADDSLARNEILTGDEIIRKITAEDDNDDDVTPINPVKISHSEAVAALNASLQWAEEQNFKAQKILLLRRLRNRAFELKIETAEQKNDDVHTHTYVVIMYAHIMFIKLIYNNVSS</sequence>
<name>A0A4Y2LWM3_ARAVE</name>
<evidence type="ECO:0000313" key="2">
    <source>
        <dbReference type="Proteomes" id="UP000499080"/>
    </source>
</evidence>
<organism evidence="1 2">
    <name type="scientific">Araneus ventricosus</name>
    <name type="common">Orbweaver spider</name>
    <name type="synonym">Epeira ventricosa</name>
    <dbReference type="NCBI Taxonomy" id="182803"/>
    <lineage>
        <taxon>Eukaryota</taxon>
        <taxon>Metazoa</taxon>
        <taxon>Ecdysozoa</taxon>
        <taxon>Arthropoda</taxon>
        <taxon>Chelicerata</taxon>
        <taxon>Arachnida</taxon>
        <taxon>Araneae</taxon>
        <taxon>Araneomorphae</taxon>
        <taxon>Entelegynae</taxon>
        <taxon>Araneoidea</taxon>
        <taxon>Araneidae</taxon>
        <taxon>Araneus</taxon>
    </lineage>
</organism>
<dbReference type="AlphaFoldDB" id="A0A4Y2LWM3"/>
<dbReference type="EMBL" id="BGPR01006468">
    <property type="protein sequence ID" value="GBN19228.1"/>
    <property type="molecule type" value="Genomic_DNA"/>
</dbReference>